<evidence type="ECO:0000256" key="1">
    <source>
        <dbReference type="ARBA" id="ARBA00001946"/>
    </source>
</evidence>
<gene>
    <name evidence="6" type="ORF">QO012_003270</name>
</gene>
<name>A0ABU0I2D9_9HYPH</name>
<evidence type="ECO:0000256" key="2">
    <source>
        <dbReference type="ARBA" id="ARBA00005568"/>
    </source>
</evidence>
<dbReference type="SUPFAM" id="SSF51621">
    <property type="entry name" value="Phosphoenolpyruvate/pyruvate domain"/>
    <property type="match status" value="1"/>
</dbReference>
<keyword evidence="7" id="KW-1185">Reference proteome</keyword>
<dbReference type="Pfam" id="PF03328">
    <property type="entry name" value="HpcH_HpaI"/>
    <property type="match status" value="1"/>
</dbReference>
<comment type="caution">
    <text evidence="6">The sequence shown here is derived from an EMBL/GenBank/DDBJ whole genome shotgun (WGS) entry which is preliminary data.</text>
</comment>
<evidence type="ECO:0000256" key="3">
    <source>
        <dbReference type="ARBA" id="ARBA00022723"/>
    </source>
</evidence>
<dbReference type="PIRSF" id="PIRSF015582">
    <property type="entry name" value="Cit_lyase_B"/>
    <property type="match status" value="1"/>
</dbReference>
<proteinExistence type="inferred from homology"/>
<keyword evidence="6" id="KW-0456">Lyase</keyword>
<comment type="cofactor">
    <cofactor evidence="1">
        <name>Mg(2+)</name>
        <dbReference type="ChEBI" id="CHEBI:18420"/>
    </cofactor>
</comment>
<dbReference type="InterPro" id="IPR005000">
    <property type="entry name" value="Aldolase/citrate-lyase_domain"/>
</dbReference>
<dbReference type="RefSeq" id="WP_238201846.1">
    <property type="nucleotide sequence ID" value="NZ_BPQE01000006.1"/>
</dbReference>
<accession>A0ABU0I2D9</accession>
<sequence>MRTLLFAPADAPRKVEKAILSGADGVILDLEDSVAPAGKAAAREAATATLRLHPDRLVVRINPRGTPWYLDDLAAIVPARPAAILLPKCSGPADLLALSEQIDVLEAVGGVPAGRVAVLLLATETAASLGSMAYAGVSPRLRALCFGAEDLSADFGIEPRREGTFATPLAAARTRVLIAATAAGVAALDTPFPDPRDPAGLAAEAAASAADGFSGKLCIHPAQLDAVRAAFTPSPERIDWARTVVRLLEGNGAGVATLDGKMIDIAHLKLAHRVLARATDMAHPTGRGVDP</sequence>
<evidence type="ECO:0000313" key="7">
    <source>
        <dbReference type="Proteomes" id="UP001231124"/>
    </source>
</evidence>
<dbReference type="EMBL" id="JAUSVP010000010">
    <property type="protein sequence ID" value="MDQ0448758.1"/>
    <property type="molecule type" value="Genomic_DNA"/>
</dbReference>
<comment type="similarity">
    <text evidence="2">Belongs to the HpcH/HpaI aldolase family.</text>
</comment>
<dbReference type="InterPro" id="IPR011206">
    <property type="entry name" value="Citrate_lyase_beta/mcl1/mcl2"/>
</dbReference>
<dbReference type="EC" id="4.1.3.34" evidence="6"/>
<dbReference type="InterPro" id="IPR040442">
    <property type="entry name" value="Pyrv_kinase-like_dom_sf"/>
</dbReference>
<protein>
    <submittedName>
        <fullName evidence="6">Citrate lyase subunit beta/citryl-CoA lyase</fullName>
        <ecNumber evidence="6">4.1.3.34</ecNumber>
    </submittedName>
</protein>
<dbReference type="Gene3D" id="3.20.20.60">
    <property type="entry name" value="Phosphoenolpyruvate-binding domains"/>
    <property type="match status" value="1"/>
</dbReference>
<reference evidence="6 7" key="1">
    <citation type="submission" date="2023-07" db="EMBL/GenBank/DDBJ databases">
        <title>Genomic Encyclopedia of Type Strains, Phase IV (KMG-IV): sequencing the most valuable type-strain genomes for metagenomic binning, comparative biology and taxonomic classification.</title>
        <authorList>
            <person name="Goeker M."/>
        </authorList>
    </citation>
    <scope>NUCLEOTIDE SEQUENCE [LARGE SCALE GENOMIC DNA]</scope>
    <source>
        <strain evidence="6 7">DSM 19013</strain>
    </source>
</reference>
<dbReference type="GO" id="GO:0008816">
    <property type="term" value="F:citryl-CoA lyase activity"/>
    <property type="evidence" value="ECO:0007669"/>
    <property type="project" value="UniProtKB-EC"/>
</dbReference>
<dbReference type="PANTHER" id="PTHR32308">
    <property type="entry name" value="LYASE BETA SUBUNIT, PUTATIVE (AFU_ORTHOLOGUE AFUA_4G13030)-RELATED"/>
    <property type="match status" value="1"/>
</dbReference>
<keyword evidence="3" id="KW-0479">Metal-binding</keyword>
<dbReference type="PANTHER" id="PTHR32308:SF0">
    <property type="entry name" value="HPCH_HPAI ALDOLASE_CITRATE LYASE DOMAIN-CONTAINING PROTEIN"/>
    <property type="match status" value="1"/>
</dbReference>
<feature type="domain" description="HpcH/HpaI aldolase/citrate lyase" evidence="5">
    <location>
        <begin position="2"/>
        <end position="221"/>
    </location>
</feature>
<evidence type="ECO:0000313" key="6">
    <source>
        <dbReference type="EMBL" id="MDQ0448758.1"/>
    </source>
</evidence>
<dbReference type="Proteomes" id="UP001231124">
    <property type="component" value="Unassembled WGS sequence"/>
</dbReference>
<evidence type="ECO:0000259" key="5">
    <source>
        <dbReference type="Pfam" id="PF03328"/>
    </source>
</evidence>
<evidence type="ECO:0000256" key="4">
    <source>
        <dbReference type="ARBA" id="ARBA00022842"/>
    </source>
</evidence>
<organism evidence="6 7">
    <name type="scientific">Methylobacterium aerolatum</name>
    <dbReference type="NCBI Taxonomy" id="418708"/>
    <lineage>
        <taxon>Bacteria</taxon>
        <taxon>Pseudomonadati</taxon>
        <taxon>Pseudomonadota</taxon>
        <taxon>Alphaproteobacteria</taxon>
        <taxon>Hyphomicrobiales</taxon>
        <taxon>Methylobacteriaceae</taxon>
        <taxon>Methylobacterium</taxon>
    </lineage>
</organism>
<dbReference type="InterPro" id="IPR015813">
    <property type="entry name" value="Pyrv/PenolPyrv_kinase-like_dom"/>
</dbReference>
<keyword evidence="4" id="KW-0460">Magnesium</keyword>